<dbReference type="SUPFAM" id="SSF53850">
    <property type="entry name" value="Periplasmic binding protein-like II"/>
    <property type="match status" value="1"/>
</dbReference>
<dbReference type="EMBL" id="JAQSIO010000004">
    <property type="protein sequence ID" value="MDD0815310.1"/>
    <property type="molecule type" value="Genomic_DNA"/>
</dbReference>
<dbReference type="InterPro" id="IPR001638">
    <property type="entry name" value="Solute-binding_3/MltF_N"/>
</dbReference>
<sequence>MFRLSLPGLGAALLLACSALSVQAQGVLDRIKSGGHLVLAHRESSIPFSYLDAQGRPVGYAMDLCLRLAEVIRKKTGARDMVIDYLPVKASDRLAVIEQGRADLECGSTTNNAERREKVAFTVPHFITGARMLVRANSQVTRLEELAGKNVVSTRGTTPLKVIDQLNRQHLVNLKIIEANDHQQALKQVAEGTAEAFVMDDVLLYGLIASSPSPADFKVVGRYLTTEPLAIMLPKGDTALKQLVDEEMKRLITSRDIYPLYERWFLRPIPPANVALSLPMSYLLRDFWKYPTDQVPF</sequence>
<dbReference type="SMART" id="SM00062">
    <property type="entry name" value="PBPb"/>
    <property type="match status" value="1"/>
</dbReference>
<dbReference type="InterPro" id="IPR051455">
    <property type="entry name" value="Bact_solute-bind_prot3"/>
</dbReference>
<evidence type="ECO:0000256" key="1">
    <source>
        <dbReference type="ARBA" id="ARBA00010333"/>
    </source>
</evidence>
<evidence type="ECO:0000259" key="5">
    <source>
        <dbReference type="SMART" id="SM00062"/>
    </source>
</evidence>
<protein>
    <submittedName>
        <fullName evidence="6">Amino acid ABC transporter substrate-binding protein</fullName>
    </submittedName>
</protein>
<dbReference type="CDD" id="cd13688">
    <property type="entry name" value="PBP2_GltI_DEBP"/>
    <property type="match status" value="1"/>
</dbReference>
<organism evidence="6 7">
    <name type="scientific">Curvibacter microcysteis</name>
    <dbReference type="NCBI Taxonomy" id="3026419"/>
    <lineage>
        <taxon>Bacteria</taxon>
        <taxon>Pseudomonadati</taxon>
        <taxon>Pseudomonadota</taxon>
        <taxon>Betaproteobacteria</taxon>
        <taxon>Burkholderiales</taxon>
        <taxon>Comamonadaceae</taxon>
        <taxon>Curvibacter</taxon>
    </lineage>
</organism>
<evidence type="ECO:0000256" key="3">
    <source>
        <dbReference type="ARBA" id="ARBA00022729"/>
    </source>
</evidence>
<dbReference type="PANTHER" id="PTHR30085:SF2">
    <property type="entry name" value="GLUTAMATE_ASPARTATE IMPORT SOLUTE-BINDING PROTEIN"/>
    <property type="match status" value="1"/>
</dbReference>
<name>A0ABT5MJF9_9BURK</name>
<keyword evidence="3 4" id="KW-0732">Signal</keyword>
<comment type="similarity">
    <text evidence="1">Belongs to the bacterial solute-binding protein 3 family.</text>
</comment>
<dbReference type="PROSITE" id="PS51257">
    <property type="entry name" value="PROKAR_LIPOPROTEIN"/>
    <property type="match status" value="1"/>
</dbReference>
<dbReference type="Gene3D" id="3.40.190.10">
    <property type="entry name" value="Periplasmic binding protein-like II"/>
    <property type="match status" value="2"/>
</dbReference>
<proteinExistence type="inferred from homology"/>
<dbReference type="RefSeq" id="WP_273926995.1">
    <property type="nucleotide sequence ID" value="NZ_JAQSIO010000004.1"/>
</dbReference>
<evidence type="ECO:0000256" key="2">
    <source>
        <dbReference type="ARBA" id="ARBA00022448"/>
    </source>
</evidence>
<comment type="caution">
    <text evidence="6">The sequence shown here is derived from an EMBL/GenBank/DDBJ whole genome shotgun (WGS) entry which is preliminary data.</text>
</comment>
<feature type="signal peptide" evidence="4">
    <location>
        <begin position="1"/>
        <end position="24"/>
    </location>
</feature>
<evidence type="ECO:0000256" key="4">
    <source>
        <dbReference type="SAM" id="SignalP"/>
    </source>
</evidence>
<dbReference type="PANTHER" id="PTHR30085">
    <property type="entry name" value="AMINO ACID ABC TRANSPORTER PERMEASE"/>
    <property type="match status" value="1"/>
</dbReference>
<feature type="chain" id="PRO_5045800711" evidence="4">
    <location>
        <begin position="25"/>
        <end position="297"/>
    </location>
</feature>
<feature type="domain" description="Solute-binding protein family 3/N-terminal" evidence="5">
    <location>
        <begin position="36"/>
        <end position="268"/>
    </location>
</feature>
<dbReference type="Proteomes" id="UP001528672">
    <property type="component" value="Unassembled WGS sequence"/>
</dbReference>
<keyword evidence="7" id="KW-1185">Reference proteome</keyword>
<keyword evidence="2" id="KW-0813">Transport</keyword>
<gene>
    <name evidence="6" type="ORF">PSQ39_11770</name>
</gene>
<evidence type="ECO:0000313" key="7">
    <source>
        <dbReference type="Proteomes" id="UP001528672"/>
    </source>
</evidence>
<dbReference type="Pfam" id="PF00497">
    <property type="entry name" value="SBP_bac_3"/>
    <property type="match status" value="1"/>
</dbReference>
<accession>A0ABT5MJF9</accession>
<evidence type="ECO:0000313" key="6">
    <source>
        <dbReference type="EMBL" id="MDD0815310.1"/>
    </source>
</evidence>
<reference evidence="6 7" key="1">
    <citation type="submission" date="2023-02" db="EMBL/GenBank/DDBJ databases">
        <title>Bacterial whole genome sequence for Curvibacter sp. HBC28.</title>
        <authorList>
            <person name="Le V."/>
            <person name="Ko S.-R."/>
            <person name="Ahn C.-Y."/>
            <person name="Oh H.-M."/>
        </authorList>
    </citation>
    <scope>NUCLEOTIDE SEQUENCE [LARGE SCALE GENOMIC DNA]</scope>
    <source>
        <strain evidence="6 7">HBC28</strain>
    </source>
</reference>